<proteinExistence type="predicted"/>
<dbReference type="SUPFAM" id="SSF50104">
    <property type="entry name" value="Translation proteins SH3-like domain"/>
    <property type="match status" value="1"/>
</dbReference>
<comment type="caution">
    <text evidence="3">The sequence shown here is derived from an EMBL/GenBank/DDBJ whole genome shotgun (WGS) entry which is preliminary data.</text>
</comment>
<dbReference type="OrthoDB" id="1683515at2"/>
<keyword evidence="1" id="KW-0689">Ribosomal protein</keyword>
<dbReference type="CDD" id="cd06088">
    <property type="entry name" value="KOW_RPL14"/>
    <property type="match status" value="1"/>
</dbReference>
<evidence type="ECO:0000256" key="2">
    <source>
        <dbReference type="ARBA" id="ARBA00023274"/>
    </source>
</evidence>
<dbReference type="InterPro" id="IPR014722">
    <property type="entry name" value="Rib_uL2_dom2"/>
</dbReference>
<dbReference type="InterPro" id="IPR041985">
    <property type="entry name" value="Ribosomal_eL14_KOW"/>
</dbReference>
<reference evidence="3 4" key="1">
    <citation type="submission" date="2019-02" db="EMBL/GenBank/DDBJ databases">
        <title>Peptostreptococcaceae bacterium ZHW00191 nov., a new bacterium isolated from the human gut.</title>
        <authorList>
            <person name="Zhou H.-W."/>
            <person name="Chen X.-J."/>
        </authorList>
    </citation>
    <scope>NUCLEOTIDE SEQUENCE [LARGE SCALE GENOMIC DNA]</scope>
    <source>
        <strain evidence="3 4">ZHW00191</strain>
    </source>
</reference>
<sequence>MLSYQLDIGQVVTACAGRDEGKLFFIINIIDSQYVHIADGKSRKVDSPKLKKVKHLKKLNIINDSVRAKILSGENVTDSFLRAELKKLNK</sequence>
<organism evidence="3 4">
    <name type="scientific">Peptacetobacter hominis</name>
    <dbReference type="NCBI Taxonomy" id="2743610"/>
    <lineage>
        <taxon>Bacteria</taxon>
        <taxon>Bacillati</taxon>
        <taxon>Bacillota</taxon>
        <taxon>Clostridia</taxon>
        <taxon>Peptostreptococcales</taxon>
        <taxon>Peptostreptococcaceae</taxon>
        <taxon>Peptacetobacter</taxon>
    </lineage>
</organism>
<keyword evidence="4" id="KW-1185">Reference proteome</keyword>
<name>A0A544QUF0_9FIRM</name>
<keyword evidence="2" id="KW-0687">Ribonucleoprotein</keyword>
<accession>A0A544QUF0</accession>
<protein>
    <submittedName>
        <fullName evidence="3">KOW domain-containing protein</fullName>
    </submittedName>
</protein>
<dbReference type="Gene3D" id="2.30.30.30">
    <property type="match status" value="1"/>
</dbReference>
<dbReference type="InterPro" id="IPR008991">
    <property type="entry name" value="Translation_prot_SH3-like_sf"/>
</dbReference>
<dbReference type="GO" id="GO:0005840">
    <property type="term" value="C:ribosome"/>
    <property type="evidence" value="ECO:0007669"/>
    <property type="project" value="UniProtKB-KW"/>
</dbReference>
<dbReference type="RefSeq" id="WP_142536295.1">
    <property type="nucleotide sequence ID" value="NZ_SGJB01000012.1"/>
</dbReference>
<evidence type="ECO:0000313" key="3">
    <source>
        <dbReference type="EMBL" id="TQQ84319.1"/>
    </source>
</evidence>
<evidence type="ECO:0000256" key="1">
    <source>
        <dbReference type="ARBA" id="ARBA00022980"/>
    </source>
</evidence>
<dbReference type="GO" id="GO:1990904">
    <property type="term" value="C:ribonucleoprotein complex"/>
    <property type="evidence" value="ECO:0007669"/>
    <property type="project" value="UniProtKB-KW"/>
</dbReference>
<gene>
    <name evidence="3" type="ORF">EXD82_07505</name>
</gene>
<dbReference type="AlphaFoldDB" id="A0A544QUF0"/>
<evidence type="ECO:0000313" key="4">
    <source>
        <dbReference type="Proteomes" id="UP000317863"/>
    </source>
</evidence>
<dbReference type="Proteomes" id="UP000317863">
    <property type="component" value="Unassembled WGS sequence"/>
</dbReference>
<dbReference type="EMBL" id="SGJB01000012">
    <property type="protein sequence ID" value="TQQ84319.1"/>
    <property type="molecule type" value="Genomic_DNA"/>
</dbReference>